<keyword evidence="4" id="KW-0411">Iron-sulfur</keyword>
<dbReference type="GO" id="GO:0051537">
    <property type="term" value="F:2 iron, 2 sulfur cluster binding"/>
    <property type="evidence" value="ECO:0007669"/>
    <property type="project" value="UniProtKB-KW"/>
</dbReference>
<evidence type="ECO:0000256" key="4">
    <source>
        <dbReference type="ARBA" id="ARBA00023014"/>
    </source>
</evidence>
<dbReference type="EMBL" id="FOXH01000007">
    <property type="protein sequence ID" value="SFP95086.1"/>
    <property type="molecule type" value="Genomic_DNA"/>
</dbReference>
<dbReference type="PANTHER" id="PTHR10134">
    <property type="entry name" value="CYTOCHROME B-C1 COMPLEX SUBUNIT RIESKE, MITOCHONDRIAL"/>
    <property type="match status" value="1"/>
</dbReference>
<dbReference type="Gene3D" id="2.102.10.10">
    <property type="entry name" value="Rieske [2Fe-2S] iron-sulphur domain"/>
    <property type="match status" value="1"/>
</dbReference>
<organism evidence="8 9">
    <name type="scientific">Pseudarcicella hirudinis</name>
    <dbReference type="NCBI Taxonomy" id="1079859"/>
    <lineage>
        <taxon>Bacteria</taxon>
        <taxon>Pseudomonadati</taxon>
        <taxon>Bacteroidota</taxon>
        <taxon>Cytophagia</taxon>
        <taxon>Cytophagales</taxon>
        <taxon>Flectobacillaceae</taxon>
        <taxon>Pseudarcicella</taxon>
    </lineage>
</organism>
<dbReference type="Pfam" id="PF00355">
    <property type="entry name" value="Rieske"/>
    <property type="match status" value="1"/>
</dbReference>
<keyword evidence="9" id="KW-1185">Reference proteome</keyword>
<dbReference type="PRINTS" id="PR00162">
    <property type="entry name" value="RIESKE"/>
</dbReference>
<accession>A0A1I5UKE9</accession>
<dbReference type="GO" id="GO:0046872">
    <property type="term" value="F:metal ion binding"/>
    <property type="evidence" value="ECO:0007669"/>
    <property type="project" value="UniProtKB-KW"/>
</dbReference>
<gene>
    <name evidence="8" type="ORF">SAMN04515674_107207</name>
</gene>
<name>A0A1I5UKE9_9BACT</name>
<dbReference type="Proteomes" id="UP000199306">
    <property type="component" value="Unassembled WGS sequence"/>
</dbReference>
<keyword evidence="1" id="KW-0001">2Fe-2S</keyword>
<dbReference type="InterPro" id="IPR017941">
    <property type="entry name" value="Rieske_2Fe-2S"/>
</dbReference>
<evidence type="ECO:0000256" key="3">
    <source>
        <dbReference type="ARBA" id="ARBA00023004"/>
    </source>
</evidence>
<evidence type="ECO:0000259" key="7">
    <source>
        <dbReference type="PROSITE" id="PS51296"/>
    </source>
</evidence>
<evidence type="ECO:0000313" key="8">
    <source>
        <dbReference type="EMBL" id="SFP95086.1"/>
    </source>
</evidence>
<dbReference type="SUPFAM" id="SSF50022">
    <property type="entry name" value="ISP domain"/>
    <property type="match status" value="1"/>
</dbReference>
<dbReference type="PROSITE" id="PS51296">
    <property type="entry name" value="RIESKE"/>
    <property type="match status" value="1"/>
</dbReference>
<comment type="cofactor">
    <cofactor evidence="6">
        <name>[2Fe-2S] cluster</name>
        <dbReference type="ChEBI" id="CHEBI:190135"/>
    </cofactor>
</comment>
<dbReference type="InterPro" id="IPR014349">
    <property type="entry name" value="Rieske_Fe-S_prot"/>
</dbReference>
<keyword evidence="2" id="KW-0479">Metal-binding</keyword>
<protein>
    <submittedName>
        <fullName evidence="8">Cytochrome b6-f complex iron-sulfur subunit</fullName>
    </submittedName>
</protein>
<evidence type="ECO:0000256" key="6">
    <source>
        <dbReference type="ARBA" id="ARBA00034078"/>
    </source>
</evidence>
<evidence type="ECO:0000256" key="2">
    <source>
        <dbReference type="ARBA" id="ARBA00022723"/>
    </source>
</evidence>
<dbReference type="GO" id="GO:0016020">
    <property type="term" value="C:membrane"/>
    <property type="evidence" value="ECO:0007669"/>
    <property type="project" value="InterPro"/>
</dbReference>
<dbReference type="CDD" id="cd03467">
    <property type="entry name" value="Rieske"/>
    <property type="match status" value="1"/>
</dbReference>
<dbReference type="InterPro" id="IPR005805">
    <property type="entry name" value="Rieske_Fe-S_prot_C"/>
</dbReference>
<dbReference type="AlphaFoldDB" id="A0A1I5UKE9"/>
<evidence type="ECO:0000313" key="9">
    <source>
        <dbReference type="Proteomes" id="UP000199306"/>
    </source>
</evidence>
<proteinExistence type="predicted"/>
<evidence type="ECO:0000256" key="1">
    <source>
        <dbReference type="ARBA" id="ARBA00022714"/>
    </source>
</evidence>
<dbReference type="InterPro" id="IPR036922">
    <property type="entry name" value="Rieske_2Fe-2S_sf"/>
</dbReference>
<dbReference type="STRING" id="1079859.SAMN04515674_107207"/>
<evidence type="ECO:0000256" key="5">
    <source>
        <dbReference type="ARBA" id="ARBA00023157"/>
    </source>
</evidence>
<sequence>MKRSEFIRSLGLSSGALMAFYCMGTLTSCTNEDTPLPQTNPNPNPINNGKVDFTLDLTIIANKALTGNGGFIYNGNIIIARSKSGTFVALSKVCTHEGTTVEYKPATDDFYCPNHGSRYDLNGKVTLSPASLPLKMYMTQYTDATKMLRVYES</sequence>
<feature type="domain" description="Rieske" evidence="7">
    <location>
        <begin position="56"/>
        <end position="148"/>
    </location>
</feature>
<keyword evidence="3" id="KW-0408">Iron</keyword>
<dbReference type="PROSITE" id="PS51257">
    <property type="entry name" value="PROKAR_LIPOPROTEIN"/>
    <property type="match status" value="1"/>
</dbReference>
<dbReference type="OrthoDB" id="165343at2"/>
<reference evidence="8 9" key="1">
    <citation type="submission" date="2016-10" db="EMBL/GenBank/DDBJ databases">
        <authorList>
            <person name="de Groot N.N."/>
        </authorList>
    </citation>
    <scope>NUCLEOTIDE SEQUENCE [LARGE SCALE GENOMIC DNA]</scope>
    <source>
        <strain evidence="9">E92,LMG 26720,CCM 7988</strain>
    </source>
</reference>
<dbReference type="RefSeq" id="WP_092017827.1">
    <property type="nucleotide sequence ID" value="NZ_FOXH01000007.1"/>
</dbReference>
<keyword evidence="5" id="KW-1015">Disulfide bond</keyword>